<feature type="chain" id="PRO_5046345084" evidence="2">
    <location>
        <begin position="16"/>
        <end position="312"/>
    </location>
</feature>
<gene>
    <name evidence="3" type="ORF">BJX67DRAFT_382151</name>
</gene>
<proteinExistence type="predicted"/>
<reference evidence="3 4" key="1">
    <citation type="submission" date="2024-07" db="EMBL/GenBank/DDBJ databases">
        <title>Section-level genome sequencing and comparative genomics of Aspergillus sections Usti and Cavernicolus.</title>
        <authorList>
            <consortium name="Lawrence Berkeley National Laboratory"/>
            <person name="Nybo J.L."/>
            <person name="Vesth T.C."/>
            <person name="Theobald S."/>
            <person name="Frisvad J.C."/>
            <person name="Larsen T.O."/>
            <person name="Kjaerboelling I."/>
            <person name="Rothschild-Mancinelli K."/>
            <person name="Lyhne E.K."/>
            <person name="Kogle M.E."/>
            <person name="Barry K."/>
            <person name="Clum A."/>
            <person name="Na H."/>
            <person name="Ledsgaard L."/>
            <person name="Lin J."/>
            <person name="Lipzen A."/>
            <person name="Kuo A."/>
            <person name="Riley R."/>
            <person name="Mondo S."/>
            <person name="Labutti K."/>
            <person name="Haridas S."/>
            <person name="Pangalinan J."/>
            <person name="Salamov A.A."/>
            <person name="Simmons B.A."/>
            <person name="Magnuson J.K."/>
            <person name="Chen J."/>
            <person name="Drula E."/>
            <person name="Henrissat B."/>
            <person name="Wiebenga A."/>
            <person name="Lubbers R.J."/>
            <person name="Gomes A.C."/>
            <person name="Macurrencykelacurrency M.R."/>
            <person name="Stajich J."/>
            <person name="Grigoriev I.V."/>
            <person name="Mortensen U.H."/>
            <person name="De Vries R.P."/>
            <person name="Baker S.E."/>
            <person name="Andersen M.R."/>
        </authorList>
    </citation>
    <scope>NUCLEOTIDE SEQUENCE [LARGE SCALE GENOMIC DNA]</scope>
    <source>
        <strain evidence="3 4">CBS 449.75</strain>
    </source>
</reference>
<sequence length="312" mass="33516">MLLLASLCTISLARAQCSKECGPISSLLSSCSLPDLDADWHSFEHLPIERNLSGLEYASFGNGPETAQIATYEEARCFCPDAINALSDCEVCARSACDISCLTDPEDMESAIANQYEVAGYYHDDCMAFGYYANSTLSSPSTTLSSMPATTTAPEYNSECEICGVLHGQLAECDLVDLDISPKPPRTSVPAEGYDYYGSVLLNRTAAECLCTLPVLRRFDGCRSCITQKNDDLMEVFDLYRSECETLGYWTDAQVVEYNSSPSSTTSSTQSGPSSTSQAPESSSTGDSGAGNVRPTWLFLSLVLSGSALVCV</sequence>
<name>A0ABR4LND6_9EURO</name>
<protein>
    <submittedName>
        <fullName evidence="3">Uncharacterized protein</fullName>
    </submittedName>
</protein>
<dbReference type="GeneID" id="98148243"/>
<feature type="compositionally biased region" description="Low complexity" evidence="1">
    <location>
        <begin position="260"/>
        <end position="286"/>
    </location>
</feature>
<evidence type="ECO:0000256" key="2">
    <source>
        <dbReference type="SAM" id="SignalP"/>
    </source>
</evidence>
<feature type="region of interest" description="Disordered" evidence="1">
    <location>
        <begin position="260"/>
        <end position="290"/>
    </location>
</feature>
<dbReference type="Proteomes" id="UP001610432">
    <property type="component" value="Unassembled WGS sequence"/>
</dbReference>
<dbReference type="EMBL" id="JBFXLQ010000027">
    <property type="protein sequence ID" value="KAL2866049.1"/>
    <property type="molecule type" value="Genomic_DNA"/>
</dbReference>
<comment type="caution">
    <text evidence="3">The sequence shown here is derived from an EMBL/GenBank/DDBJ whole genome shotgun (WGS) entry which is preliminary data.</text>
</comment>
<keyword evidence="4" id="KW-1185">Reference proteome</keyword>
<evidence type="ECO:0000313" key="4">
    <source>
        <dbReference type="Proteomes" id="UP001610432"/>
    </source>
</evidence>
<keyword evidence="2" id="KW-0732">Signal</keyword>
<feature type="signal peptide" evidence="2">
    <location>
        <begin position="1"/>
        <end position="15"/>
    </location>
</feature>
<organism evidence="3 4">
    <name type="scientific">Aspergillus lucknowensis</name>
    <dbReference type="NCBI Taxonomy" id="176173"/>
    <lineage>
        <taxon>Eukaryota</taxon>
        <taxon>Fungi</taxon>
        <taxon>Dikarya</taxon>
        <taxon>Ascomycota</taxon>
        <taxon>Pezizomycotina</taxon>
        <taxon>Eurotiomycetes</taxon>
        <taxon>Eurotiomycetidae</taxon>
        <taxon>Eurotiales</taxon>
        <taxon>Aspergillaceae</taxon>
        <taxon>Aspergillus</taxon>
        <taxon>Aspergillus subgen. Nidulantes</taxon>
    </lineage>
</organism>
<dbReference type="RefSeq" id="XP_070885028.1">
    <property type="nucleotide sequence ID" value="XM_071033171.1"/>
</dbReference>
<accession>A0ABR4LND6</accession>
<evidence type="ECO:0000313" key="3">
    <source>
        <dbReference type="EMBL" id="KAL2866049.1"/>
    </source>
</evidence>
<evidence type="ECO:0000256" key="1">
    <source>
        <dbReference type="SAM" id="MobiDB-lite"/>
    </source>
</evidence>